<organism evidence="3 4">
    <name type="scientific">Pelomicrobium methylotrophicum</name>
    <dbReference type="NCBI Taxonomy" id="2602750"/>
    <lineage>
        <taxon>Bacteria</taxon>
        <taxon>Pseudomonadati</taxon>
        <taxon>Pseudomonadota</taxon>
        <taxon>Hydrogenophilia</taxon>
        <taxon>Hydrogenophilia incertae sedis</taxon>
        <taxon>Pelomicrobium</taxon>
    </lineage>
</organism>
<dbReference type="Proteomes" id="UP000321201">
    <property type="component" value="Unassembled WGS sequence"/>
</dbReference>
<evidence type="ECO:0000259" key="2">
    <source>
        <dbReference type="Pfam" id="PF01578"/>
    </source>
</evidence>
<dbReference type="EMBL" id="VPFL01000003">
    <property type="protein sequence ID" value="TXF13152.1"/>
    <property type="molecule type" value="Genomic_DNA"/>
</dbReference>
<feature type="transmembrane region" description="Helical" evidence="1">
    <location>
        <begin position="185"/>
        <end position="207"/>
    </location>
</feature>
<evidence type="ECO:0000313" key="4">
    <source>
        <dbReference type="Proteomes" id="UP000321201"/>
    </source>
</evidence>
<proteinExistence type="predicted"/>
<comment type="caution">
    <text evidence="3">The sequence shown here is derived from an EMBL/GenBank/DDBJ whole genome shotgun (WGS) entry which is preliminary data.</text>
</comment>
<sequence>MGGILPYLLSALLYAAVAAYYWRSTRTASESAPSPAPLRSAPAWRHHLILLPLAVHGYSLGSSIFGDDGLYLGVGSAVSAIVFLTIVVYWAGSRFYSLGTLHPVVAPVAVVASILPAVFPATHPLPNTDAPAFKFHLLIALLAYSLFTIAALHALFMALVEKRLHQAARSAVLSDFPPLLTMERLLFRIIGAGFVLLTLTLASGIVFSEEVFGKPIQFNHKTVFGLVSWAVYAALLGGRWLYGWRGRVAIRWTLAGFAALLLAYVGSKFVLEVILRR</sequence>
<name>A0A5C7ENA3_9PROT</name>
<keyword evidence="1" id="KW-1133">Transmembrane helix</keyword>
<keyword evidence="4" id="KW-1185">Reference proteome</keyword>
<feature type="transmembrane region" description="Helical" evidence="1">
    <location>
        <begin position="135"/>
        <end position="160"/>
    </location>
</feature>
<dbReference type="PANTHER" id="PTHR38034">
    <property type="entry name" value="INNER MEMBRANE PROTEIN YPJD"/>
    <property type="match status" value="1"/>
</dbReference>
<feature type="domain" description="Cytochrome c assembly protein" evidence="2">
    <location>
        <begin position="47"/>
        <end position="274"/>
    </location>
</feature>
<dbReference type="InParanoid" id="A0A5C7ENA3"/>
<keyword evidence="1" id="KW-0812">Transmembrane</keyword>
<dbReference type="InterPro" id="IPR052372">
    <property type="entry name" value="YpjD/HemX"/>
</dbReference>
<dbReference type="Pfam" id="PF01578">
    <property type="entry name" value="Cytochrom_C_asm"/>
    <property type="match status" value="1"/>
</dbReference>
<feature type="transmembrane region" description="Helical" evidence="1">
    <location>
        <begin position="71"/>
        <end position="92"/>
    </location>
</feature>
<reference evidence="3 4" key="1">
    <citation type="submission" date="2019-08" db="EMBL/GenBank/DDBJ databases">
        <title>Pelomicrobium methylotrophicum gen. nov., sp. nov. a moderately thermophilic, facultatively anaerobic, lithoautotrophic and methylotrophic bacterium isolated from a terrestrial mud volcano.</title>
        <authorList>
            <person name="Slobodkina G.B."/>
            <person name="Merkel A.Y."/>
            <person name="Slobodkin A.I."/>
        </authorList>
    </citation>
    <scope>NUCLEOTIDE SEQUENCE [LARGE SCALE GENOMIC DNA]</scope>
    <source>
        <strain evidence="3 4">SM250</strain>
    </source>
</reference>
<dbReference type="AlphaFoldDB" id="A0A5C7ENA3"/>
<dbReference type="GO" id="GO:0020037">
    <property type="term" value="F:heme binding"/>
    <property type="evidence" value="ECO:0007669"/>
    <property type="project" value="InterPro"/>
</dbReference>
<feature type="transmembrane region" description="Helical" evidence="1">
    <location>
        <begin position="254"/>
        <end position="275"/>
    </location>
</feature>
<evidence type="ECO:0000256" key="1">
    <source>
        <dbReference type="SAM" id="Phobius"/>
    </source>
</evidence>
<dbReference type="GO" id="GO:0017004">
    <property type="term" value="P:cytochrome complex assembly"/>
    <property type="evidence" value="ECO:0007669"/>
    <property type="project" value="InterPro"/>
</dbReference>
<feature type="transmembrane region" description="Helical" evidence="1">
    <location>
        <begin position="222"/>
        <end position="242"/>
    </location>
</feature>
<feature type="transmembrane region" description="Helical" evidence="1">
    <location>
        <begin position="104"/>
        <end position="123"/>
    </location>
</feature>
<dbReference type="InterPro" id="IPR002541">
    <property type="entry name" value="Cyt_c_assembly"/>
</dbReference>
<accession>A0A5C7ENA3</accession>
<protein>
    <submittedName>
        <fullName evidence="3">Cytochrome C biogenesis protein</fullName>
    </submittedName>
</protein>
<dbReference type="PANTHER" id="PTHR38034:SF1">
    <property type="entry name" value="INNER MEMBRANE PROTEIN YPJD"/>
    <property type="match status" value="1"/>
</dbReference>
<keyword evidence="1" id="KW-0472">Membrane</keyword>
<feature type="transmembrane region" description="Helical" evidence="1">
    <location>
        <begin position="6"/>
        <end position="22"/>
    </location>
</feature>
<dbReference type="FunCoup" id="A0A5C7ENA3">
    <property type="interactions" value="69"/>
</dbReference>
<evidence type="ECO:0000313" key="3">
    <source>
        <dbReference type="EMBL" id="TXF13152.1"/>
    </source>
</evidence>
<gene>
    <name evidence="3" type="ORF">FR698_03550</name>
</gene>
<dbReference type="OrthoDB" id="9780793at2"/>
<feature type="transmembrane region" description="Helical" evidence="1">
    <location>
        <begin position="43"/>
        <end position="65"/>
    </location>
</feature>